<sequence length="361" mass="36084">MTGRVGRGVKATAAAAMAVAALTASQGPGTAVPAGQRQPLPAGGTVSGDSAYRTELPPLRTPGPADVRTPGVFTAPAAGALPATVFAAYRAAEAAIAHSAPGCGLRLQLLAAIGQVESGQARGGRVLADGTSLSPILGPRLDGDGFALIRDTDGGAYDGDTVYDRAVGPMQFIPSTWAHWGADGNGDGRADPGNIFDAALAAGRYLCAGGRDLTERTGLERAILGYNHSAAYLRTVLAWYAYYLGGHRVVPDDRGPSARPARSVPAAPEPRRTRGPRPSAAPSPTTAPAATRPAARPSASPSPHPSGTAPAGGPEPADPLPPLPTALLPGDGLLPGGSGGLTSNGTDSMDAGPSTIPDTGR</sequence>
<feature type="compositionally biased region" description="Gly residues" evidence="1">
    <location>
        <begin position="333"/>
        <end position="342"/>
    </location>
</feature>
<evidence type="ECO:0000259" key="3">
    <source>
        <dbReference type="Pfam" id="PF13406"/>
    </source>
</evidence>
<dbReference type="PANTHER" id="PTHR30163:SF8">
    <property type="entry name" value="LYTIC MUREIN TRANSGLYCOSYLASE"/>
    <property type="match status" value="1"/>
</dbReference>
<dbReference type="SUPFAM" id="SSF53955">
    <property type="entry name" value="Lysozyme-like"/>
    <property type="match status" value="1"/>
</dbReference>
<dbReference type="InterPro" id="IPR031304">
    <property type="entry name" value="SLT_2"/>
</dbReference>
<dbReference type="Gene3D" id="1.10.530.10">
    <property type="match status" value="1"/>
</dbReference>
<feature type="chain" id="PRO_5045964762" evidence="2">
    <location>
        <begin position="27"/>
        <end position="361"/>
    </location>
</feature>
<evidence type="ECO:0000313" key="5">
    <source>
        <dbReference type="Proteomes" id="UP001552521"/>
    </source>
</evidence>
<name>A0ABV3I422_9ACTN</name>
<feature type="compositionally biased region" description="Low complexity" evidence="1">
    <location>
        <begin position="257"/>
        <end position="266"/>
    </location>
</feature>
<feature type="signal peptide" evidence="2">
    <location>
        <begin position="1"/>
        <end position="26"/>
    </location>
</feature>
<reference evidence="4 5" key="1">
    <citation type="submission" date="2024-06" db="EMBL/GenBank/DDBJ databases">
        <title>The Natural Products Discovery Center: Release of the First 8490 Sequenced Strains for Exploring Actinobacteria Biosynthetic Diversity.</title>
        <authorList>
            <person name="Kalkreuter E."/>
            <person name="Kautsar S.A."/>
            <person name="Yang D."/>
            <person name="Bader C.D."/>
            <person name="Teijaro C.N."/>
            <person name="Fluegel L."/>
            <person name="Davis C.M."/>
            <person name="Simpson J.R."/>
            <person name="Lauterbach L."/>
            <person name="Steele A.D."/>
            <person name="Gui C."/>
            <person name="Meng S."/>
            <person name="Li G."/>
            <person name="Viehrig K."/>
            <person name="Ye F."/>
            <person name="Su P."/>
            <person name="Kiefer A.F."/>
            <person name="Nichols A."/>
            <person name="Cepeda A.J."/>
            <person name="Yan W."/>
            <person name="Fan B."/>
            <person name="Jiang Y."/>
            <person name="Adhikari A."/>
            <person name="Zheng C.-J."/>
            <person name="Schuster L."/>
            <person name="Cowan T.M."/>
            <person name="Smanski M.J."/>
            <person name="Chevrette M.G."/>
            <person name="De Carvalho L.P.S."/>
            <person name="Shen B."/>
        </authorList>
    </citation>
    <scope>NUCLEOTIDE SEQUENCE [LARGE SCALE GENOMIC DNA]</scope>
    <source>
        <strain evidence="4 5">NPDC049344</strain>
    </source>
</reference>
<feature type="region of interest" description="Disordered" evidence="1">
    <location>
        <begin position="251"/>
        <end position="361"/>
    </location>
</feature>
<dbReference type="PANTHER" id="PTHR30163">
    <property type="entry name" value="MEMBRANE-BOUND LYTIC MUREIN TRANSGLYCOSYLASE B"/>
    <property type="match status" value="1"/>
</dbReference>
<organism evidence="4 5">
    <name type="scientific">Streptomyces kurssanovii</name>
    <dbReference type="NCBI Taxonomy" id="67312"/>
    <lineage>
        <taxon>Bacteria</taxon>
        <taxon>Bacillati</taxon>
        <taxon>Actinomycetota</taxon>
        <taxon>Actinomycetes</taxon>
        <taxon>Kitasatosporales</taxon>
        <taxon>Streptomycetaceae</taxon>
        <taxon>Streptomyces</taxon>
    </lineage>
</organism>
<evidence type="ECO:0000256" key="2">
    <source>
        <dbReference type="SAM" id="SignalP"/>
    </source>
</evidence>
<evidence type="ECO:0000313" key="4">
    <source>
        <dbReference type="EMBL" id="MEV4685581.1"/>
    </source>
</evidence>
<feature type="region of interest" description="Disordered" evidence="1">
    <location>
        <begin position="27"/>
        <end position="66"/>
    </location>
</feature>
<comment type="caution">
    <text evidence="4">The sequence shown here is derived from an EMBL/GenBank/DDBJ whole genome shotgun (WGS) entry which is preliminary data.</text>
</comment>
<protein>
    <submittedName>
        <fullName evidence="4">Lytic transglycosylase domain-containing protein</fullName>
    </submittedName>
</protein>
<dbReference type="Proteomes" id="UP001552521">
    <property type="component" value="Unassembled WGS sequence"/>
</dbReference>
<keyword evidence="2" id="KW-0732">Signal</keyword>
<dbReference type="InterPro" id="IPR023346">
    <property type="entry name" value="Lysozyme-like_dom_sf"/>
</dbReference>
<dbReference type="EMBL" id="JBFAQK010000086">
    <property type="protein sequence ID" value="MEV4685581.1"/>
    <property type="molecule type" value="Genomic_DNA"/>
</dbReference>
<dbReference type="Pfam" id="PF13406">
    <property type="entry name" value="SLT_2"/>
    <property type="match status" value="1"/>
</dbReference>
<gene>
    <name evidence="4" type="ORF">AB0K36_32980</name>
</gene>
<accession>A0ABV3I422</accession>
<evidence type="ECO:0000256" key="1">
    <source>
        <dbReference type="SAM" id="MobiDB-lite"/>
    </source>
</evidence>
<proteinExistence type="predicted"/>
<keyword evidence="5" id="KW-1185">Reference proteome</keyword>
<feature type="compositionally biased region" description="Low complexity" evidence="1">
    <location>
        <begin position="276"/>
        <end position="315"/>
    </location>
</feature>
<dbReference type="RefSeq" id="WP_364601226.1">
    <property type="nucleotide sequence ID" value="NZ_JBFAQK010000086.1"/>
</dbReference>
<feature type="domain" description="Transglycosylase SLT" evidence="3">
    <location>
        <begin position="166"/>
        <end position="210"/>
    </location>
</feature>
<dbReference type="InterPro" id="IPR043426">
    <property type="entry name" value="MltB-like"/>
</dbReference>
<dbReference type="CDD" id="cd13399">
    <property type="entry name" value="Slt35-like"/>
    <property type="match status" value="1"/>
</dbReference>